<proteinExistence type="inferred from homology"/>
<keyword evidence="2" id="KW-0313">Glucose metabolism</keyword>
<keyword evidence="2" id="KW-0119">Carbohydrate metabolism</keyword>
<evidence type="ECO:0000259" key="4">
    <source>
        <dbReference type="Pfam" id="PF13205"/>
    </source>
</evidence>
<dbReference type="InterPro" id="IPR032812">
    <property type="entry name" value="SbsA_Ig"/>
</dbReference>
<dbReference type="Gene3D" id="2.130.10.10">
    <property type="entry name" value="YVTN repeat-like/Quinoprotein amine dehydrogenase"/>
    <property type="match status" value="3"/>
</dbReference>
<sequence>MERIYCPIPRGGFKSVWKRSFFVLSEEVCKKSSFLGLSLCSIFLLLSLIHCQPLPSQNTCDPFHKDFNTIFLIKASLNDKSATCGFRNKVSANLKVKDLFPAEGTSSVSRGGNIQFSFSESMDTSSLTIQSSPGVCSGSIQLSTDNFSSCEGASLDVSENPRIQILPKKLFKGGTNYKIRITNDVYNSSGENMVDTFTSETGFYTRGYWAYATNPTTGDIWMFTIDPATGVLINNSPATIPSAPGAISLAIHPSGKFLYCANQSSGSIYYYSIDPATGNLTSVNGIGAANATSFKIHPSGNFAFAVAASPTNEIYQYRIDPNTGTLTPNTIAQISTIGDPRDITIDPTGKYAFVPLFASGNINGYSIDSVGLLNPIAITPGGSNPVGINMDPSGKFLYWVNSNGNSVSIFSMDSTGLLSLAGGFLTGTTPWSIHFDPLGRFAYVANSASASTNVSIGILNPVTGLLTPVGGPLMASQGTRNFIVDPSGKYAYSTESTGNTVYMYKIVDSNGNLSYNTPAFTGVGVPGGYAIEIY</sequence>
<reference evidence="5 6" key="1">
    <citation type="submission" date="2021-02" db="EMBL/GenBank/DDBJ databases">
        <title>Leptospira ainlahdjerensis sp. nov., Leptospira ainazelensis sp. nov., Leptospira abararensis sp. nov. and Leptospira chreensis sp. nov., four new species isolated from water sources in Algeria.</title>
        <authorList>
            <person name="Amara Korba A."/>
            <person name="Kainiu M."/>
            <person name="Vincent A.T."/>
            <person name="Mariet J.-F."/>
            <person name="Veyrier F.J."/>
            <person name="Goarant C."/>
            <person name="Picardeau M."/>
        </authorList>
    </citation>
    <scope>NUCLEOTIDE SEQUENCE [LARGE SCALE GENOMIC DNA]</scope>
    <source>
        <strain evidence="5 6">201903070</strain>
    </source>
</reference>
<dbReference type="EMBL" id="JAFFPU010000029">
    <property type="protein sequence ID" value="MBM9576943.1"/>
    <property type="molecule type" value="Genomic_DNA"/>
</dbReference>
<dbReference type="Proteomes" id="UP000724686">
    <property type="component" value="Unassembled WGS sequence"/>
</dbReference>
<protein>
    <submittedName>
        <fullName evidence="5">Beta-propeller fold lactonase family protein</fullName>
    </submittedName>
</protein>
<organism evidence="5 6">
    <name type="scientific">Leptospira ainlahdjerensis</name>
    <dbReference type="NCBI Taxonomy" id="2810033"/>
    <lineage>
        <taxon>Bacteria</taxon>
        <taxon>Pseudomonadati</taxon>
        <taxon>Spirochaetota</taxon>
        <taxon>Spirochaetia</taxon>
        <taxon>Leptospirales</taxon>
        <taxon>Leptospiraceae</taxon>
        <taxon>Leptospira</taxon>
    </lineage>
</organism>
<dbReference type="PANTHER" id="PTHR30344">
    <property type="entry name" value="6-PHOSPHOGLUCONOLACTONASE-RELATED"/>
    <property type="match status" value="1"/>
</dbReference>
<dbReference type="RefSeq" id="WP_205279091.1">
    <property type="nucleotide sequence ID" value="NZ_JAFFPU010000029.1"/>
</dbReference>
<keyword evidence="6" id="KW-1185">Reference proteome</keyword>
<evidence type="ECO:0000256" key="2">
    <source>
        <dbReference type="ARBA" id="ARBA00022526"/>
    </source>
</evidence>
<comment type="caution">
    <text evidence="5">The sequence shown here is derived from an EMBL/GenBank/DDBJ whole genome shotgun (WGS) entry which is preliminary data.</text>
</comment>
<comment type="similarity">
    <text evidence="1">Belongs to the cycloisomerase 2 family.</text>
</comment>
<name>A0ABS2UAH7_9LEPT</name>
<feature type="domain" description="SbsA Ig-like" evidence="4">
    <location>
        <begin position="93"/>
        <end position="198"/>
    </location>
</feature>
<evidence type="ECO:0000313" key="6">
    <source>
        <dbReference type="Proteomes" id="UP000724686"/>
    </source>
</evidence>
<gene>
    <name evidence="5" type="ORF">JWG45_07230</name>
</gene>
<dbReference type="Pfam" id="PF10282">
    <property type="entry name" value="Lactonase"/>
    <property type="match status" value="3"/>
</dbReference>
<dbReference type="InterPro" id="IPR050282">
    <property type="entry name" value="Cycloisomerase_2"/>
</dbReference>
<keyword evidence="3" id="KW-0732">Signal</keyword>
<dbReference type="InterPro" id="IPR019405">
    <property type="entry name" value="Lactonase_7-beta_prop"/>
</dbReference>
<dbReference type="InterPro" id="IPR015943">
    <property type="entry name" value="WD40/YVTN_repeat-like_dom_sf"/>
</dbReference>
<evidence type="ECO:0000256" key="3">
    <source>
        <dbReference type="ARBA" id="ARBA00022729"/>
    </source>
</evidence>
<dbReference type="SUPFAM" id="SSF50974">
    <property type="entry name" value="Nitrous oxide reductase, N-terminal domain"/>
    <property type="match status" value="2"/>
</dbReference>
<dbReference type="Pfam" id="PF13205">
    <property type="entry name" value="Big_5"/>
    <property type="match status" value="1"/>
</dbReference>
<dbReference type="PANTHER" id="PTHR30344:SF1">
    <property type="entry name" value="6-PHOSPHOGLUCONOLACTONASE"/>
    <property type="match status" value="1"/>
</dbReference>
<accession>A0ABS2UAH7</accession>
<evidence type="ECO:0000256" key="1">
    <source>
        <dbReference type="ARBA" id="ARBA00005564"/>
    </source>
</evidence>
<evidence type="ECO:0000313" key="5">
    <source>
        <dbReference type="EMBL" id="MBM9576943.1"/>
    </source>
</evidence>
<dbReference type="InterPro" id="IPR011045">
    <property type="entry name" value="N2O_reductase_N"/>
</dbReference>